<reference evidence="6" key="2">
    <citation type="submission" date="2023-05" db="EMBL/GenBank/DDBJ databases">
        <authorList>
            <consortium name="Lawrence Berkeley National Laboratory"/>
            <person name="Steindorff A."/>
            <person name="Hensen N."/>
            <person name="Bonometti L."/>
            <person name="Westerberg I."/>
            <person name="Brannstrom I.O."/>
            <person name="Guillou S."/>
            <person name="Cros-Aarteil S."/>
            <person name="Calhoun S."/>
            <person name="Haridas S."/>
            <person name="Kuo A."/>
            <person name="Mondo S."/>
            <person name="Pangilinan J."/>
            <person name="Riley R."/>
            <person name="Labutti K."/>
            <person name="Andreopoulos B."/>
            <person name="Lipzen A."/>
            <person name="Chen C."/>
            <person name="Yanf M."/>
            <person name="Daum C."/>
            <person name="Ng V."/>
            <person name="Clum A."/>
            <person name="Ohm R."/>
            <person name="Martin F."/>
            <person name="Silar P."/>
            <person name="Natvig D."/>
            <person name="Lalanne C."/>
            <person name="Gautier V."/>
            <person name="Ament-Velasquez S.L."/>
            <person name="Kruys A."/>
            <person name="Hutchinson M.I."/>
            <person name="Powell A.J."/>
            <person name="Barry K."/>
            <person name="Miller A.N."/>
            <person name="Grigoriev I.V."/>
            <person name="Debuchy R."/>
            <person name="Gladieux P."/>
            <person name="Thoren M.H."/>
            <person name="Johannesson H."/>
        </authorList>
    </citation>
    <scope>NUCLEOTIDE SEQUENCE</scope>
    <source>
        <strain evidence="6">CBS 508.74</strain>
    </source>
</reference>
<dbReference type="InterPro" id="IPR036236">
    <property type="entry name" value="Znf_C2H2_sf"/>
</dbReference>
<accession>A0AAN6TAB6</accession>
<keyword evidence="2 4" id="KW-0863">Zinc-finger</keyword>
<dbReference type="GO" id="GO:0008270">
    <property type="term" value="F:zinc ion binding"/>
    <property type="evidence" value="ECO:0007669"/>
    <property type="project" value="UniProtKB-KW"/>
</dbReference>
<evidence type="ECO:0000256" key="4">
    <source>
        <dbReference type="PROSITE-ProRule" id="PRU00042"/>
    </source>
</evidence>
<sequence length="238" mass="25412">MTDNTSVVASYPFPNSSNGCLIDFWAPTLAAREAELVLPFVHPHSLPDPSWAETYYDTALLEMPMLGPRDSAVALHQIPISTSNDVTIPGLCPGVPALSATVGLEVHQTTSNLGEFDAASDGQHTPLFVESSSATASNAAVSQCGSSPSTAGIDEPSFAREACSSVHRAPARVPSFQCGHLGCGKRFSNSADWKRHCSSLQHGGMRKFRCSLCSKRFTRKDNLRRHHKKHHGGNGGSA</sequence>
<evidence type="ECO:0000259" key="5">
    <source>
        <dbReference type="PROSITE" id="PS50157"/>
    </source>
</evidence>
<feature type="domain" description="C2H2-type" evidence="5">
    <location>
        <begin position="176"/>
        <end position="207"/>
    </location>
</feature>
<evidence type="ECO:0000256" key="1">
    <source>
        <dbReference type="ARBA" id="ARBA00022723"/>
    </source>
</evidence>
<evidence type="ECO:0000256" key="3">
    <source>
        <dbReference type="ARBA" id="ARBA00022833"/>
    </source>
</evidence>
<dbReference type="SMART" id="SM00355">
    <property type="entry name" value="ZnF_C2H2"/>
    <property type="match status" value="2"/>
</dbReference>
<comment type="caution">
    <text evidence="6">The sequence shown here is derived from an EMBL/GenBank/DDBJ whole genome shotgun (WGS) entry which is preliminary data.</text>
</comment>
<dbReference type="SUPFAM" id="SSF57667">
    <property type="entry name" value="beta-beta-alpha zinc fingers"/>
    <property type="match status" value="1"/>
</dbReference>
<dbReference type="Pfam" id="PF00096">
    <property type="entry name" value="zf-C2H2"/>
    <property type="match status" value="1"/>
</dbReference>
<dbReference type="Gene3D" id="3.30.160.60">
    <property type="entry name" value="Classic Zinc Finger"/>
    <property type="match status" value="1"/>
</dbReference>
<dbReference type="RefSeq" id="XP_064667696.1">
    <property type="nucleotide sequence ID" value="XM_064809169.1"/>
</dbReference>
<evidence type="ECO:0000313" key="7">
    <source>
        <dbReference type="Proteomes" id="UP001302812"/>
    </source>
</evidence>
<dbReference type="InterPro" id="IPR013087">
    <property type="entry name" value="Znf_C2H2_type"/>
</dbReference>
<gene>
    <name evidence="6" type="ORF">N656DRAFT_299775</name>
</gene>
<keyword evidence="7" id="KW-1185">Reference proteome</keyword>
<dbReference type="PANTHER" id="PTHR23235:SF120">
    <property type="entry name" value="KRUPPEL-LIKE FACTOR 15"/>
    <property type="match status" value="1"/>
</dbReference>
<dbReference type="Proteomes" id="UP001302812">
    <property type="component" value="Unassembled WGS sequence"/>
</dbReference>
<organism evidence="6 7">
    <name type="scientific">Canariomyces notabilis</name>
    <dbReference type="NCBI Taxonomy" id="2074819"/>
    <lineage>
        <taxon>Eukaryota</taxon>
        <taxon>Fungi</taxon>
        <taxon>Dikarya</taxon>
        <taxon>Ascomycota</taxon>
        <taxon>Pezizomycotina</taxon>
        <taxon>Sordariomycetes</taxon>
        <taxon>Sordariomycetidae</taxon>
        <taxon>Sordariales</taxon>
        <taxon>Chaetomiaceae</taxon>
        <taxon>Canariomyces</taxon>
    </lineage>
</organism>
<dbReference type="GO" id="GO:0000981">
    <property type="term" value="F:DNA-binding transcription factor activity, RNA polymerase II-specific"/>
    <property type="evidence" value="ECO:0007669"/>
    <property type="project" value="TreeGrafter"/>
</dbReference>
<keyword evidence="1" id="KW-0479">Metal-binding</keyword>
<dbReference type="GO" id="GO:0000978">
    <property type="term" value="F:RNA polymerase II cis-regulatory region sequence-specific DNA binding"/>
    <property type="evidence" value="ECO:0007669"/>
    <property type="project" value="TreeGrafter"/>
</dbReference>
<proteinExistence type="predicted"/>
<dbReference type="GeneID" id="89933292"/>
<dbReference type="PROSITE" id="PS00028">
    <property type="entry name" value="ZINC_FINGER_C2H2_1"/>
    <property type="match status" value="2"/>
</dbReference>
<dbReference type="AlphaFoldDB" id="A0AAN6TAB6"/>
<dbReference type="EMBL" id="MU853352">
    <property type="protein sequence ID" value="KAK4110126.1"/>
    <property type="molecule type" value="Genomic_DNA"/>
</dbReference>
<dbReference type="PROSITE" id="PS50157">
    <property type="entry name" value="ZINC_FINGER_C2H2_2"/>
    <property type="match status" value="2"/>
</dbReference>
<keyword evidence="3" id="KW-0862">Zinc</keyword>
<feature type="domain" description="C2H2-type" evidence="5">
    <location>
        <begin position="208"/>
        <end position="235"/>
    </location>
</feature>
<dbReference type="PANTHER" id="PTHR23235">
    <property type="entry name" value="KRUEPPEL-LIKE TRANSCRIPTION FACTOR"/>
    <property type="match status" value="1"/>
</dbReference>
<evidence type="ECO:0000313" key="6">
    <source>
        <dbReference type="EMBL" id="KAK4110126.1"/>
    </source>
</evidence>
<evidence type="ECO:0000256" key="2">
    <source>
        <dbReference type="ARBA" id="ARBA00022771"/>
    </source>
</evidence>
<name>A0AAN6TAB6_9PEZI</name>
<protein>
    <recommendedName>
        <fullName evidence="5">C2H2-type domain-containing protein</fullName>
    </recommendedName>
</protein>
<reference evidence="6" key="1">
    <citation type="journal article" date="2023" name="Mol. Phylogenet. Evol.">
        <title>Genome-scale phylogeny and comparative genomics of the fungal order Sordariales.</title>
        <authorList>
            <person name="Hensen N."/>
            <person name="Bonometti L."/>
            <person name="Westerberg I."/>
            <person name="Brannstrom I.O."/>
            <person name="Guillou S."/>
            <person name="Cros-Aarteil S."/>
            <person name="Calhoun S."/>
            <person name="Haridas S."/>
            <person name="Kuo A."/>
            <person name="Mondo S."/>
            <person name="Pangilinan J."/>
            <person name="Riley R."/>
            <person name="LaButti K."/>
            <person name="Andreopoulos B."/>
            <person name="Lipzen A."/>
            <person name="Chen C."/>
            <person name="Yan M."/>
            <person name="Daum C."/>
            <person name="Ng V."/>
            <person name="Clum A."/>
            <person name="Steindorff A."/>
            <person name="Ohm R.A."/>
            <person name="Martin F."/>
            <person name="Silar P."/>
            <person name="Natvig D.O."/>
            <person name="Lalanne C."/>
            <person name="Gautier V."/>
            <person name="Ament-Velasquez S.L."/>
            <person name="Kruys A."/>
            <person name="Hutchinson M.I."/>
            <person name="Powell A.J."/>
            <person name="Barry K."/>
            <person name="Miller A.N."/>
            <person name="Grigoriev I.V."/>
            <person name="Debuchy R."/>
            <person name="Gladieux P."/>
            <person name="Hiltunen Thoren M."/>
            <person name="Johannesson H."/>
        </authorList>
    </citation>
    <scope>NUCLEOTIDE SEQUENCE</scope>
    <source>
        <strain evidence="6">CBS 508.74</strain>
    </source>
</reference>